<dbReference type="PANTHER" id="PTHR33169:SF14">
    <property type="entry name" value="TRANSCRIPTIONAL REGULATOR RV3488"/>
    <property type="match status" value="1"/>
</dbReference>
<accession>A0ABP9BKB1</accession>
<sequence>MRVRAVAGNTAWTRAVLPLCLLSLLDAEGESYGYALLGRLGDAGLTPVKAATLYPALARLEEEGAVEVEWRAGDGGPGRKYYRITAAGRARLDGDAAAWNGLARAVSALLGDREAGAGEAPRR</sequence>
<keyword evidence="3" id="KW-1185">Reference proteome</keyword>
<protein>
    <recommendedName>
        <fullName evidence="1">Transcription regulator PadR N-terminal domain-containing protein</fullName>
    </recommendedName>
</protein>
<dbReference type="SUPFAM" id="SSF46785">
    <property type="entry name" value="Winged helix' DNA-binding domain"/>
    <property type="match status" value="1"/>
</dbReference>
<evidence type="ECO:0000313" key="3">
    <source>
        <dbReference type="Proteomes" id="UP001501147"/>
    </source>
</evidence>
<organism evidence="2 3">
    <name type="scientific">Streptomyces sanyensis</name>
    <dbReference type="NCBI Taxonomy" id="568869"/>
    <lineage>
        <taxon>Bacteria</taxon>
        <taxon>Bacillati</taxon>
        <taxon>Actinomycetota</taxon>
        <taxon>Actinomycetes</taxon>
        <taxon>Kitasatosporales</taxon>
        <taxon>Streptomycetaceae</taxon>
        <taxon>Streptomyces</taxon>
    </lineage>
</organism>
<dbReference type="InterPro" id="IPR052509">
    <property type="entry name" value="Metal_resp_DNA-bind_regulator"/>
</dbReference>
<dbReference type="InterPro" id="IPR036388">
    <property type="entry name" value="WH-like_DNA-bd_sf"/>
</dbReference>
<dbReference type="RefSeq" id="WP_345616249.1">
    <property type="nucleotide sequence ID" value="NZ_BAABJV010000026.1"/>
</dbReference>
<dbReference type="InterPro" id="IPR005149">
    <property type="entry name" value="Tscrpt_reg_PadR_N"/>
</dbReference>
<dbReference type="Proteomes" id="UP001501147">
    <property type="component" value="Unassembled WGS sequence"/>
</dbReference>
<dbReference type="EMBL" id="BAABJV010000026">
    <property type="protein sequence ID" value="GAA4795677.1"/>
    <property type="molecule type" value="Genomic_DNA"/>
</dbReference>
<dbReference type="PANTHER" id="PTHR33169">
    <property type="entry name" value="PADR-FAMILY TRANSCRIPTIONAL REGULATOR"/>
    <property type="match status" value="1"/>
</dbReference>
<proteinExistence type="predicted"/>
<feature type="domain" description="Transcription regulator PadR N-terminal" evidence="1">
    <location>
        <begin position="21"/>
        <end position="92"/>
    </location>
</feature>
<comment type="caution">
    <text evidence="2">The sequence shown here is derived from an EMBL/GenBank/DDBJ whole genome shotgun (WGS) entry which is preliminary data.</text>
</comment>
<name>A0ABP9BKB1_9ACTN</name>
<gene>
    <name evidence="2" type="ORF">GCM10023329_55440</name>
</gene>
<evidence type="ECO:0000259" key="1">
    <source>
        <dbReference type="Pfam" id="PF03551"/>
    </source>
</evidence>
<dbReference type="Gene3D" id="1.10.10.10">
    <property type="entry name" value="Winged helix-like DNA-binding domain superfamily/Winged helix DNA-binding domain"/>
    <property type="match status" value="1"/>
</dbReference>
<evidence type="ECO:0000313" key="2">
    <source>
        <dbReference type="EMBL" id="GAA4795677.1"/>
    </source>
</evidence>
<reference evidence="3" key="1">
    <citation type="journal article" date="2019" name="Int. J. Syst. Evol. Microbiol.">
        <title>The Global Catalogue of Microorganisms (GCM) 10K type strain sequencing project: providing services to taxonomists for standard genome sequencing and annotation.</title>
        <authorList>
            <consortium name="The Broad Institute Genomics Platform"/>
            <consortium name="The Broad Institute Genome Sequencing Center for Infectious Disease"/>
            <person name="Wu L."/>
            <person name="Ma J."/>
        </authorList>
    </citation>
    <scope>NUCLEOTIDE SEQUENCE [LARGE SCALE GENOMIC DNA]</scope>
    <source>
        <strain evidence="3">JCM 18324</strain>
    </source>
</reference>
<dbReference type="Pfam" id="PF03551">
    <property type="entry name" value="PadR"/>
    <property type="match status" value="1"/>
</dbReference>
<dbReference type="InterPro" id="IPR036390">
    <property type="entry name" value="WH_DNA-bd_sf"/>
</dbReference>